<evidence type="ECO:0000313" key="2">
    <source>
        <dbReference type="EMBL" id="QED11691.1"/>
    </source>
</evidence>
<keyword evidence="1" id="KW-0472">Membrane</keyword>
<dbReference type="GeneID" id="77936563"/>
<feature type="transmembrane region" description="Helical" evidence="1">
    <location>
        <begin position="5"/>
        <end position="25"/>
    </location>
</feature>
<reference evidence="2 3" key="1">
    <citation type="submission" date="2019-07" db="EMBL/GenBank/DDBJ databases">
        <authorList>
            <person name="Abdullah A."/>
            <person name="Lima G.C."/>
            <person name="Cuneo C.K."/>
            <person name="Ennest D.C."/>
            <person name="Fritz K.J."/>
            <person name="Johnson B.T."/>
            <person name="Larson S.M."/>
            <person name="Lemunyete M.N."/>
            <person name="Murray M.B."/>
            <person name="Osmond D.E."/>
            <person name="Patras K.A."/>
            <person name="Ransibrahmanakul S."/>
            <person name="Simpson K.A."/>
            <person name="Thull B.S."/>
            <person name="Wetzel S."/>
            <person name="Bonilla J.A."/>
            <person name="Klyczek K."/>
            <person name="Garlena R.A."/>
            <person name="Russell D.A."/>
            <person name="Pope W.H."/>
            <person name="Jacobs-Sera D."/>
            <person name="Hatfull G.F."/>
        </authorList>
    </citation>
    <scope>NUCLEOTIDE SEQUENCE [LARGE SCALE GENOMIC DNA]</scope>
</reference>
<keyword evidence="1" id="KW-0812">Transmembrane</keyword>
<feature type="transmembrane region" description="Helical" evidence="1">
    <location>
        <begin position="37"/>
        <end position="58"/>
    </location>
</feature>
<keyword evidence="1" id="KW-1133">Transmembrane helix</keyword>
<dbReference type="KEGG" id="vg:77936563"/>
<organism evidence="2 3">
    <name type="scientific">Arthrobacter phage Qui</name>
    <dbReference type="NCBI Taxonomy" id="2603260"/>
    <lineage>
        <taxon>Viruses</taxon>
        <taxon>Duplodnaviria</taxon>
        <taxon>Heunggongvirae</taxon>
        <taxon>Uroviricota</taxon>
        <taxon>Caudoviricetes</taxon>
        <taxon>Quivirus</taxon>
        <taxon>Quivirus qui</taxon>
    </lineage>
</organism>
<evidence type="ECO:0000256" key="1">
    <source>
        <dbReference type="SAM" id="Phobius"/>
    </source>
</evidence>
<keyword evidence="3" id="KW-1185">Reference proteome</keyword>
<evidence type="ECO:0000313" key="3">
    <source>
        <dbReference type="Proteomes" id="UP000321915"/>
    </source>
</evidence>
<proteinExistence type="predicted"/>
<dbReference type="EMBL" id="MN183282">
    <property type="protein sequence ID" value="QED11691.1"/>
    <property type="molecule type" value="Genomic_DNA"/>
</dbReference>
<dbReference type="RefSeq" id="YP_010660569.1">
    <property type="nucleotide sequence ID" value="NC_070877.1"/>
</dbReference>
<accession>A0A5B8WHA9</accession>
<name>A0A5B8WHA9_9CAUD</name>
<sequence length="79" mass="8681">MTTRVLVPLMFVTLGIILLCSWIQLTLSPLIRFGMDAAGTFGGLAGMGASIGTGLWLFKLYLEYMVKKLIDLGWRKAAE</sequence>
<dbReference type="Proteomes" id="UP000321915">
    <property type="component" value="Segment"/>
</dbReference>
<gene>
    <name evidence="2" type="primary">203</name>
    <name evidence="2" type="ORF">SEA_QUI_203</name>
</gene>
<protein>
    <submittedName>
        <fullName evidence="2">Uncharacterized protein</fullName>
    </submittedName>
</protein>